<dbReference type="SUPFAM" id="SSF55785">
    <property type="entry name" value="PYP-like sensor domain (PAS domain)"/>
    <property type="match status" value="1"/>
</dbReference>
<dbReference type="InterPro" id="IPR035965">
    <property type="entry name" value="PAS-like_dom_sf"/>
</dbReference>
<protein>
    <submittedName>
        <fullName evidence="2">PAS domain S-box protein</fullName>
    </submittedName>
</protein>
<sequence length="454" mass="49144">MTVTEDILPLEEPSVVGDAVPLGATELFFSTTDHHGVIRLGNSVFARVSGYALDELVGAPHNLVRHPDMPAGVFELIWERLRANRPVGGFVENRAKDGSAYWVFATMSPLHDGYLSVRIASRSVYFERIAAVYAHARAVEDLAAAAGVGRRERAVCGRVAVEEALRHQGFASYDEFMATALPAEISVRADSVREAFARSDSQGPVGQTLSAALALDAEFAPLVGRLADYQLLCERLTVAAQRVIEIACRLGISVEAAREASRPVADTAPVLANVARVMGDPMRDAVTALRSLPTALDRLRTDVLRLRFRISLAVLHNTTVAAFAAEVIDGTAPPQSLQAVPLLCDAAALGLAEMAEQVHRLNGELAAVAAVTEQAAAALDRFRRFLGQWRILVLRYKAGPLIADQLALIDAEIVASADWMSLLHELGAEFRSATVVIDTDRLRHQWTVIKHTAR</sequence>
<proteinExistence type="predicted"/>
<dbReference type="Proteomes" id="UP000515512">
    <property type="component" value="Chromosome"/>
</dbReference>
<dbReference type="EMBL" id="CP059399">
    <property type="protein sequence ID" value="QLY28094.1"/>
    <property type="molecule type" value="Genomic_DNA"/>
</dbReference>
<dbReference type="InterPro" id="IPR013655">
    <property type="entry name" value="PAS_fold_3"/>
</dbReference>
<accession>A0A7D6V6V1</accession>
<evidence type="ECO:0000313" key="2">
    <source>
        <dbReference type="EMBL" id="QLY28094.1"/>
    </source>
</evidence>
<keyword evidence="3" id="KW-1185">Reference proteome</keyword>
<organism evidence="2 3">
    <name type="scientific">Nocardia huaxiensis</name>
    <dbReference type="NCBI Taxonomy" id="2755382"/>
    <lineage>
        <taxon>Bacteria</taxon>
        <taxon>Bacillati</taxon>
        <taxon>Actinomycetota</taxon>
        <taxon>Actinomycetes</taxon>
        <taxon>Mycobacteriales</taxon>
        <taxon>Nocardiaceae</taxon>
        <taxon>Nocardia</taxon>
    </lineage>
</organism>
<dbReference type="AlphaFoldDB" id="A0A7D6V6V1"/>
<gene>
    <name evidence="2" type="ORF">H0264_22120</name>
</gene>
<name>A0A7D6V6V1_9NOCA</name>
<dbReference type="Pfam" id="PF08447">
    <property type="entry name" value="PAS_3"/>
    <property type="match status" value="1"/>
</dbReference>
<dbReference type="KEGG" id="nhu:H0264_22120"/>
<reference evidence="2 3" key="1">
    <citation type="submission" date="2020-07" db="EMBL/GenBank/DDBJ databases">
        <authorList>
            <person name="Zhuang K."/>
            <person name="Ran Y."/>
        </authorList>
    </citation>
    <scope>NUCLEOTIDE SEQUENCE [LARGE SCALE GENOMIC DNA]</scope>
    <source>
        <strain evidence="2 3">WCH-YHL-001</strain>
    </source>
</reference>
<evidence type="ECO:0000259" key="1">
    <source>
        <dbReference type="Pfam" id="PF08447"/>
    </source>
</evidence>
<evidence type="ECO:0000313" key="3">
    <source>
        <dbReference type="Proteomes" id="UP000515512"/>
    </source>
</evidence>
<dbReference type="InterPro" id="IPR000014">
    <property type="entry name" value="PAS"/>
</dbReference>
<dbReference type="Gene3D" id="3.30.450.20">
    <property type="entry name" value="PAS domain"/>
    <property type="match status" value="1"/>
</dbReference>
<feature type="domain" description="PAS fold-3" evidence="1">
    <location>
        <begin position="43"/>
        <end position="112"/>
    </location>
</feature>
<dbReference type="RefSeq" id="WP_181579302.1">
    <property type="nucleotide sequence ID" value="NZ_CP059399.1"/>
</dbReference>
<dbReference type="CDD" id="cd00130">
    <property type="entry name" value="PAS"/>
    <property type="match status" value="1"/>
</dbReference>
<dbReference type="NCBIfam" id="TIGR00229">
    <property type="entry name" value="sensory_box"/>
    <property type="match status" value="1"/>
</dbReference>